<reference evidence="1" key="1">
    <citation type="submission" date="2020-05" db="EMBL/GenBank/DDBJ databases">
        <authorList>
            <person name="Chiriac C."/>
            <person name="Salcher M."/>
            <person name="Ghai R."/>
            <person name="Kavagutti S V."/>
        </authorList>
    </citation>
    <scope>NUCLEOTIDE SEQUENCE</scope>
</reference>
<dbReference type="EMBL" id="LR797327">
    <property type="protein sequence ID" value="CAB4202918.1"/>
    <property type="molecule type" value="Genomic_DNA"/>
</dbReference>
<evidence type="ECO:0000313" key="1">
    <source>
        <dbReference type="EMBL" id="CAB4202918.1"/>
    </source>
</evidence>
<accession>A0A6J5S4W1</accession>
<organism evidence="1">
    <name type="scientific">uncultured Caudovirales phage</name>
    <dbReference type="NCBI Taxonomy" id="2100421"/>
    <lineage>
        <taxon>Viruses</taxon>
        <taxon>Duplodnaviria</taxon>
        <taxon>Heunggongvirae</taxon>
        <taxon>Uroviricota</taxon>
        <taxon>Caudoviricetes</taxon>
        <taxon>Peduoviridae</taxon>
        <taxon>Maltschvirus</taxon>
        <taxon>Maltschvirus maltsch</taxon>
    </lineage>
</organism>
<protein>
    <submittedName>
        <fullName evidence="1">Phage P22-like portal protein</fullName>
    </submittedName>
</protein>
<evidence type="ECO:0000313" key="2">
    <source>
        <dbReference type="EMBL" id="CAB5207108.1"/>
    </source>
</evidence>
<dbReference type="InterPro" id="IPR032427">
    <property type="entry name" value="P22_portal"/>
</dbReference>
<dbReference type="EMBL" id="LR798228">
    <property type="protein sequence ID" value="CAB5207108.1"/>
    <property type="molecule type" value="Genomic_DNA"/>
</dbReference>
<sequence>MSKDVAKRYQDNLARIKKVVRNTHDYFKDNYDRYNEFRKFVFESSLTEDEITLLMTMNRPQLEFNVLEAYISRLLGEFSKQEPDIEVNAFDEQNADSTTIKVVEQHLKHVFMDSDNEHLRYEVYKDLLSGGFSVVKVYTEYEHPMSMNQVIKFSKCEPTLSGFDKIARYSHKGDGNFCFELFPRDKDEFLEENPDVKVNTLSFRRDFAGFNWSYQNDNSKIIVLCDYYEKRRKEETIVQVRDGRVMTQTAYRKMVDNWNELTVPPSTVGKPRKTMLDKIVRYRLIENQVLEYEETDFAFLPLVFIDGNSMMVKTPLNGNIRQVTRPYVYHAKGAQRLKNYAGISLANEIENTVQHKFMVAKEALPKEENFLDAYKDVQKESVLVYNSVHESNPEMPINNPIREVQRVPAPPEIAQAFTGSDSLIQNVLGSYDASLGINNNQLSGIAIVEGASQSNATAMPYIVGCLQGFQRLAQIYVDLMPKYMVTPRTLPILDEEGRRHFVKINQEQGMPMDFDTNVLNVAVKAGASFQVQKSRTIMMVKEIMGMSPLFSQFMAEKGLNFILDNMDGKGIEELKALTGEWVQQYQQEKAQAQQAQQQNPAAMKAQIDMAKMQQAQQKNQMDFQLDMAKLQQDQQKVIADLHLGRESANVQLVKALTERFAKQVDLHMKHADMKHRHMKEAVETHHKVRESHDGHRRSTH</sequence>
<dbReference type="Pfam" id="PF16510">
    <property type="entry name" value="P22_portal"/>
    <property type="match status" value="1"/>
</dbReference>
<proteinExistence type="predicted"/>
<name>A0A6J5S4W1_9CAUD</name>
<gene>
    <name evidence="1" type="ORF">UFOVP1363_44</name>
    <name evidence="2" type="ORF">UFOVP179_18</name>
</gene>